<dbReference type="Proteomes" id="UP000661507">
    <property type="component" value="Unassembled WGS sequence"/>
</dbReference>
<reference evidence="2" key="2">
    <citation type="submission" date="2020-09" db="EMBL/GenBank/DDBJ databases">
        <authorList>
            <person name="Sun Q."/>
            <person name="Zhou Y."/>
        </authorList>
    </citation>
    <scope>NUCLEOTIDE SEQUENCE</scope>
    <source>
        <strain evidence="2">CGMCC 1.3617</strain>
    </source>
</reference>
<reference evidence="2" key="1">
    <citation type="journal article" date="2014" name="Int. J. Syst. Evol. Microbiol.">
        <title>Complete genome sequence of Corynebacterium casei LMG S-19264T (=DSM 44701T), isolated from a smear-ripened cheese.</title>
        <authorList>
            <consortium name="US DOE Joint Genome Institute (JGI-PGF)"/>
            <person name="Walter F."/>
            <person name="Albersmeier A."/>
            <person name="Kalinowski J."/>
            <person name="Ruckert C."/>
        </authorList>
    </citation>
    <scope>NUCLEOTIDE SEQUENCE</scope>
    <source>
        <strain evidence="2">CGMCC 1.3617</strain>
    </source>
</reference>
<feature type="region of interest" description="Disordered" evidence="1">
    <location>
        <begin position="91"/>
        <end position="110"/>
    </location>
</feature>
<proteinExistence type="predicted"/>
<accession>A0A917L1N0</accession>
<dbReference type="AlphaFoldDB" id="A0A917L1N0"/>
<keyword evidence="3" id="KW-1185">Reference proteome</keyword>
<evidence type="ECO:0000313" key="2">
    <source>
        <dbReference type="EMBL" id="GGJ40456.1"/>
    </source>
</evidence>
<evidence type="ECO:0000256" key="1">
    <source>
        <dbReference type="SAM" id="MobiDB-lite"/>
    </source>
</evidence>
<organism evidence="2 3">
    <name type="scientific">Neoroseomonas lacus</name>
    <dbReference type="NCBI Taxonomy" id="287609"/>
    <lineage>
        <taxon>Bacteria</taxon>
        <taxon>Pseudomonadati</taxon>
        <taxon>Pseudomonadota</taxon>
        <taxon>Alphaproteobacteria</taxon>
        <taxon>Acetobacterales</taxon>
        <taxon>Acetobacteraceae</taxon>
        <taxon>Neoroseomonas</taxon>
    </lineage>
</organism>
<dbReference type="EMBL" id="BMKW01000019">
    <property type="protein sequence ID" value="GGJ40456.1"/>
    <property type="molecule type" value="Genomic_DNA"/>
</dbReference>
<evidence type="ECO:0000313" key="3">
    <source>
        <dbReference type="Proteomes" id="UP000661507"/>
    </source>
</evidence>
<gene>
    <name evidence="2" type="ORF">GCM10011320_55160</name>
</gene>
<protein>
    <submittedName>
        <fullName evidence="2">Uncharacterized protein</fullName>
    </submittedName>
</protein>
<name>A0A917L1N0_9PROT</name>
<sequence length="110" mass="11867">MLILSKSPCGSPANLNAFSYGGPSGAGKRDLALTSSLRRRGNEMTAPPSLNPHLPPHLRDVCDILARGLLRLRRRAAEDFDRDLGVQGESSLHFSAHQSVHADPLERSSA</sequence>
<comment type="caution">
    <text evidence="2">The sequence shown here is derived from an EMBL/GenBank/DDBJ whole genome shotgun (WGS) entry which is preliminary data.</text>
</comment>